<protein>
    <submittedName>
        <fullName evidence="1">Uncharacterized protein</fullName>
    </submittedName>
</protein>
<comment type="caution">
    <text evidence="1">The sequence shown here is derived from an EMBL/GenBank/DDBJ whole genome shotgun (WGS) entry which is preliminary data.</text>
</comment>
<name>A0AA41K7G8_9FIRM</name>
<dbReference type="RefSeq" id="WP_215630198.1">
    <property type="nucleotide sequence ID" value="NZ_JBCOHS010000009.1"/>
</dbReference>
<dbReference type="AlphaFoldDB" id="A0AA41K7G8"/>
<reference evidence="1" key="1">
    <citation type="journal article" date="2021" name="Gut Microbes">
        <title>A synthetic consortium of 100 gut commensals modulates the composition and function in a colon model of the microbiome of elderly subjects.</title>
        <authorList>
            <person name="Perez M."/>
            <person name="Ntemiri A."/>
            <person name="Tan H."/>
            <person name="Harris H.M.B."/>
            <person name="Roager H.M."/>
            <person name="Ribiere C."/>
            <person name="O'Toole P.W."/>
        </authorList>
    </citation>
    <scope>NUCLEOTIDE SEQUENCE</scope>
    <source>
        <strain evidence="1">MCC335</strain>
    </source>
</reference>
<sequence length="67" mass="7455">MANVTEIRMNNVPVDLFLQGQMAVERINAVQEYVNSAKYTDDNVIFSILGVKKKEQQEAGNDASVPL</sequence>
<dbReference type="EMBL" id="WQPS01000020">
    <property type="protein sequence ID" value="MBT9811209.1"/>
    <property type="molecule type" value="Genomic_DNA"/>
</dbReference>
<proteinExistence type="predicted"/>
<accession>A0AA41K7G8</accession>
<evidence type="ECO:0000313" key="2">
    <source>
        <dbReference type="Proteomes" id="UP000708338"/>
    </source>
</evidence>
<organism evidence="1 2">
    <name type="scientific">Enterocloster citroniae</name>
    <dbReference type="NCBI Taxonomy" id="358743"/>
    <lineage>
        <taxon>Bacteria</taxon>
        <taxon>Bacillati</taxon>
        <taxon>Bacillota</taxon>
        <taxon>Clostridia</taxon>
        <taxon>Lachnospirales</taxon>
        <taxon>Lachnospiraceae</taxon>
        <taxon>Enterocloster</taxon>
    </lineage>
</organism>
<dbReference type="Proteomes" id="UP000708338">
    <property type="component" value="Unassembled WGS sequence"/>
</dbReference>
<gene>
    <name evidence="1" type="ORF">GPL26_16410</name>
</gene>
<evidence type="ECO:0000313" key="1">
    <source>
        <dbReference type="EMBL" id="MBT9811209.1"/>
    </source>
</evidence>